<dbReference type="SUPFAM" id="SSF53474">
    <property type="entry name" value="alpha/beta-Hydrolases"/>
    <property type="match status" value="1"/>
</dbReference>
<dbReference type="PRINTS" id="PR00111">
    <property type="entry name" value="ABHYDROLASE"/>
</dbReference>
<dbReference type="Pfam" id="PF00561">
    <property type="entry name" value="Abhydrolase_1"/>
    <property type="match status" value="1"/>
</dbReference>
<keyword evidence="3" id="KW-0378">Hydrolase</keyword>
<dbReference type="PRINTS" id="PR00412">
    <property type="entry name" value="EPOXHYDRLASE"/>
</dbReference>
<dbReference type="AlphaFoldDB" id="A0A7K3WNU7"/>
<gene>
    <name evidence="3" type="ORF">G3O08_07455</name>
</gene>
<sequence length="321" mass="35353">MKKIGLILVIAFLSHGFVHAQGMYQDLEKVSSYEEITYPFPVKKITVSNGIEIAYMDEGNGTETIIFVHGLGSYAPAWKKTVAGLSKNYRCIAIDLPGYGKSSKGNFSGSMTFYAAVISEFAEALNLDNIVLAGHSMGGQISIIAALKYPELVSKLVLIAPAGIETFSIGEKDWFRNALTAKGVMLSSLQDIETNFGSNFYKMPKDAFFMVRDRYAMTGAGEEFQWYCNIIPKCVQGMVNQPVIRDLPKIIQPTLVVFGDSDALIPNRYLHGGQTAKIAEKAGELIPHSKVEVIKKAGHFVMYEKAEEVNQMISGFLNSDF</sequence>
<dbReference type="GO" id="GO:0016020">
    <property type="term" value="C:membrane"/>
    <property type="evidence" value="ECO:0007669"/>
    <property type="project" value="TreeGrafter"/>
</dbReference>
<name>A0A7K3WNU7_9FLAO</name>
<dbReference type="PANTHER" id="PTHR43798">
    <property type="entry name" value="MONOACYLGLYCEROL LIPASE"/>
    <property type="match status" value="1"/>
</dbReference>
<dbReference type="GO" id="GO:0016787">
    <property type="term" value="F:hydrolase activity"/>
    <property type="evidence" value="ECO:0007669"/>
    <property type="project" value="UniProtKB-KW"/>
</dbReference>
<protein>
    <submittedName>
        <fullName evidence="3">Alpha/beta hydrolase</fullName>
    </submittedName>
</protein>
<feature type="chain" id="PRO_5029913250" evidence="1">
    <location>
        <begin position="21"/>
        <end position="321"/>
    </location>
</feature>
<dbReference type="InterPro" id="IPR029058">
    <property type="entry name" value="AB_hydrolase_fold"/>
</dbReference>
<keyword evidence="1" id="KW-0732">Signal</keyword>
<reference evidence="3 4" key="1">
    <citation type="submission" date="2020-02" db="EMBL/GenBank/DDBJ databases">
        <title>Out from the shadows clarifying the taxonomy of the family Cryomorphaceae and related taxa by utilizing the GTDB taxonomic framework.</title>
        <authorList>
            <person name="Bowman J.P."/>
        </authorList>
    </citation>
    <scope>NUCLEOTIDE SEQUENCE [LARGE SCALE GENOMIC DNA]</scope>
    <source>
        <strain evidence="3 4">QSSC 1-22</strain>
    </source>
</reference>
<dbReference type="RefSeq" id="WP_163284459.1">
    <property type="nucleotide sequence ID" value="NZ_JAAGVY010000010.1"/>
</dbReference>
<accession>A0A7K3WNU7</accession>
<dbReference type="EMBL" id="JAAGVY010000010">
    <property type="protein sequence ID" value="NEN23333.1"/>
    <property type="molecule type" value="Genomic_DNA"/>
</dbReference>
<dbReference type="InterPro" id="IPR050266">
    <property type="entry name" value="AB_hydrolase_sf"/>
</dbReference>
<feature type="domain" description="AB hydrolase-1" evidence="2">
    <location>
        <begin position="64"/>
        <end position="305"/>
    </location>
</feature>
<evidence type="ECO:0000259" key="2">
    <source>
        <dbReference type="Pfam" id="PF00561"/>
    </source>
</evidence>
<proteinExistence type="predicted"/>
<dbReference type="Gene3D" id="3.40.50.1820">
    <property type="entry name" value="alpha/beta hydrolase"/>
    <property type="match status" value="1"/>
</dbReference>
<organism evidence="3 4">
    <name type="scientific">Cryomorpha ignava</name>
    <dbReference type="NCBI Taxonomy" id="101383"/>
    <lineage>
        <taxon>Bacteria</taxon>
        <taxon>Pseudomonadati</taxon>
        <taxon>Bacteroidota</taxon>
        <taxon>Flavobacteriia</taxon>
        <taxon>Flavobacteriales</taxon>
        <taxon>Cryomorphaceae</taxon>
        <taxon>Cryomorpha</taxon>
    </lineage>
</organism>
<evidence type="ECO:0000313" key="3">
    <source>
        <dbReference type="EMBL" id="NEN23333.1"/>
    </source>
</evidence>
<evidence type="ECO:0000256" key="1">
    <source>
        <dbReference type="SAM" id="SignalP"/>
    </source>
</evidence>
<evidence type="ECO:0000313" key="4">
    <source>
        <dbReference type="Proteomes" id="UP000486602"/>
    </source>
</evidence>
<dbReference type="InterPro" id="IPR000073">
    <property type="entry name" value="AB_hydrolase_1"/>
</dbReference>
<dbReference type="Proteomes" id="UP000486602">
    <property type="component" value="Unassembled WGS sequence"/>
</dbReference>
<comment type="caution">
    <text evidence="3">The sequence shown here is derived from an EMBL/GenBank/DDBJ whole genome shotgun (WGS) entry which is preliminary data.</text>
</comment>
<keyword evidence="4" id="KW-1185">Reference proteome</keyword>
<dbReference type="PANTHER" id="PTHR43798:SF33">
    <property type="entry name" value="HYDROLASE, PUTATIVE (AFU_ORTHOLOGUE AFUA_2G14860)-RELATED"/>
    <property type="match status" value="1"/>
</dbReference>
<dbReference type="InterPro" id="IPR000639">
    <property type="entry name" value="Epox_hydrolase-like"/>
</dbReference>
<feature type="signal peptide" evidence="1">
    <location>
        <begin position="1"/>
        <end position="20"/>
    </location>
</feature>